<dbReference type="AlphaFoldDB" id="A0A327ZMQ9"/>
<dbReference type="CDD" id="cd00090">
    <property type="entry name" value="HTH_ARSR"/>
    <property type="match status" value="1"/>
</dbReference>
<dbReference type="InterPro" id="IPR036390">
    <property type="entry name" value="WH_DNA-bd_sf"/>
</dbReference>
<dbReference type="GO" id="GO:0003677">
    <property type="term" value="F:DNA binding"/>
    <property type="evidence" value="ECO:0007669"/>
    <property type="project" value="UniProtKB-KW"/>
</dbReference>
<comment type="caution">
    <text evidence="3">The sequence shown here is derived from an EMBL/GenBank/DDBJ whole genome shotgun (WGS) entry which is preliminary data.</text>
</comment>
<dbReference type="Proteomes" id="UP000249808">
    <property type="component" value="Unassembled WGS sequence"/>
</dbReference>
<protein>
    <submittedName>
        <fullName evidence="3">Uncharacterized protein</fullName>
    </submittedName>
</protein>
<name>A0A327ZMQ9_9STAP</name>
<dbReference type="InterPro" id="IPR011991">
    <property type="entry name" value="ArsR-like_HTH"/>
</dbReference>
<evidence type="ECO:0000256" key="1">
    <source>
        <dbReference type="ARBA" id="ARBA00023125"/>
    </source>
</evidence>
<dbReference type="Pfam" id="PF12840">
    <property type="entry name" value="HTH_20"/>
    <property type="match status" value="1"/>
</dbReference>
<gene>
    <name evidence="3" type="ORF">BHU61_12375</name>
</gene>
<keyword evidence="2" id="KW-0175">Coiled coil</keyword>
<evidence type="ECO:0000313" key="4">
    <source>
        <dbReference type="Proteomes" id="UP000249808"/>
    </source>
</evidence>
<dbReference type="InterPro" id="IPR036388">
    <property type="entry name" value="WH-like_DNA-bd_sf"/>
</dbReference>
<dbReference type="Gene3D" id="1.10.10.10">
    <property type="entry name" value="Winged helix-like DNA-binding domain superfamily/Winged helix DNA-binding domain"/>
    <property type="match status" value="1"/>
</dbReference>
<evidence type="ECO:0000256" key="2">
    <source>
        <dbReference type="SAM" id="Coils"/>
    </source>
</evidence>
<evidence type="ECO:0000313" key="3">
    <source>
        <dbReference type="EMBL" id="RAK43692.1"/>
    </source>
</evidence>
<accession>A0A327ZMQ9</accession>
<dbReference type="SUPFAM" id="SSF46785">
    <property type="entry name" value="Winged helix' DNA-binding domain"/>
    <property type="match status" value="1"/>
</dbReference>
<sequence>MGNELLKILIDEKANQIIQLTRDKAMTTKEIAKALDVKTSNLYYPIKKLMEVEALKIVEERQIKNMTEYYYSSEHLNKSPINFDFPAIKENFDTIIAFYTLEVQKVFDALKRDADKYGELSEEELKKSETPNSAQMSNLEVQLPYEQWMELMNEMRALSQKYEEKYKDLEHKNVYQIQLSSYKDETE</sequence>
<keyword evidence="4" id="KW-1185">Reference proteome</keyword>
<keyword evidence="1" id="KW-0238">DNA-binding</keyword>
<reference evidence="3 4" key="1">
    <citation type="journal article" date="2018" name="Front. Microbiol.">
        <title>Description and Comparative Genomics of Macrococcus caseolyticus subsp. hominis subsp. nov., Macrococcus goetzii sp. nov., Macrococcus epidermidis sp. nov., and Macrococcus bohemicus sp. nov., Novel Macrococci From Human Clinical Material With Virulence Potential and Suspected Uptake of Foreign DNA by Natural Transformation.</title>
        <authorList>
            <person name="Maslanova I."/>
            <person name="Wertheimer Z."/>
            <person name="Sedlacek I."/>
            <person name="Svec P."/>
            <person name="Indrakova A."/>
            <person name="Kovarovic V."/>
            <person name="Schumann P."/>
            <person name="Sproer C."/>
            <person name="Kralova S."/>
            <person name="Sedo O."/>
            <person name="Kristofova L."/>
            <person name="Vrbovska V."/>
            <person name="Fuzik T."/>
            <person name="Petras P."/>
            <person name="Zdrahal Z."/>
            <person name="Ruzickova V."/>
            <person name="Doskar J."/>
            <person name="Pantucek R."/>
        </authorList>
    </citation>
    <scope>NUCLEOTIDE SEQUENCE [LARGE SCALE GENOMIC DNA]</scope>
    <source>
        <strain evidence="3 4">01/688</strain>
    </source>
</reference>
<dbReference type="RefSeq" id="WP_111717318.1">
    <property type="nucleotide sequence ID" value="NZ_JBHSSR010000010.1"/>
</dbReference>
<organism evidence="3 4">
    <name type="scientific">Macrococcus epidermidis</name>
    <dbReference type="NCBI Taxonomy" id="1902580"/>
    <lineage>
        <taxon>Bacteria</taxon>
        <taxon>Bacillati</taxon>
        <taxon>Bacillota</taxon>
        <taxon>Bacilli</taxon>
        <taxon>Bacillales</taxon>
        <taxon>Staphylococcaceae</taxon>
        <taxon>Macrococcus</taxon>
    </lineage>
</organism>
<dbReference type="EMBL" id="PZJH01000010">
    <property type="protein sequence ID" value="RAK43692.1"/>
    <property type="molecule type" value="Genomic_DNA"/>
</dbReference>
<proteinExistence type="predicted"/>
<feature type="coiled-coil region" evidence="2">
    <location>
        <begin position="145"/>
        <end position="172"/>
    </location>
</feature>